<feature type="signal peptide" evidence="1">
    <location>
        <begin position="1"/>
        <end position="19"/>
    </location>
</feature>
<keyword evidence="1" id="KW-0732">Signal</keyword>
<gene>
    <name evidence="2" type="ORF">LADA_0C06590G</name>
</gene>
<keyword evidence="3" id="KW-1185">Reference proteome</keyword>
<dbReference type="Proteomes" id="UP000190274">
    <property type="component" value="Chromosome C"/>
</dbReference>
<proteinExistence type="predicted"/>
<dbReference type="EMBL" id="LT598459">
    <property type="protein sequence ID" value="SCU82594.1"/>
    <property type="molecule type" value="Genomic_DNA"/>
</dbReference>
<dbReference type="OrthoDB" id="4036615at2759"/>
<reference evidence="3" key="1">
    <citation type="submission" date="2016-03" db="EMBL/GenBank/DDBJ databases">
        <authorList>
            <person name="Devillers H."/>
        </authorList>
    </citation>
    <scope>NUCLEOTIDE SEQUENCE [LARGE SCALE GENOMIC DNA]</scope>
</reference>
<accession>A0A1G4IZF9</accession>
<evidence type="ECO:0000256" key="1">
    <source>
        <dbReference type="SAM" id="SignalP"/>
    </source>
</evidence>
<dbReference type="AlphaFoldDB" id="A0A1G4IZF9"/>
<protein>
    <submittedName>
        <fullName evidence="2">LADA_0C06590g1_1</fullName>
    </submittedName>
</protein>
<organism evidence="2 3">
    <name type="scientific">Lachancea dasiensis</name>
    <dbReference type="NCBI Taxonomy" id="1072105"/>
    <lineage>
        <taxon>Eukaryota</taxon>
        <taxon>Fungi</taxon>
        <taxon>Dikarya</taxon>
        <taxon>Ascomycota</taxon>
        <taxon>Saccharomycotina</taxon>
        <taxon>Saccharomycetes</taxon>
        <taxon>Saccharomycetales</taxon>
        <taxon>Saccharomycetaceae</taxon>
        <taxon>Lachancea</taxon>
    </lineage>
</organism>
<evidence type="ECO:0000313" key="3">
    <source>
        <dbReference type="Proteomes" id="UP000190274"/>
    </source>
</evidence>
<name>A0A1G4IZF9_9SACH</name>
<feature type="chain" id="PRO_5009235800" evidence="1">
    <location>
        <begin position="20"/>
        <end position="190"/>
    </location>
</feature>
<evidence type="ECO:0000313" key="2">
    <source>
        <dbReference type="EMBL" id="SCU82594.1"/>
    </source>
</evidence>
<sequence>MRFSCIAQTLGAACGLASAYQYSNETVTTLAPSTETAALTETIEYTSDGSDITSTVTLLTTITLSGNSAISSGAAPSAAVVTVDAGNNKGAGAVSASSELTSTSEVWSTITSTLYTTEYFTLSNSQVSQTVSAYEKQIIVGTSVPSCTPQTVTVTQQETQTQYVTVTAGPSSAYWSPSSAAFYNSTSIQN</sequence>